<accession>A0AAE0YZA6</accession>
<comment type="caution">
    <text evidence="1">The sequence shown here is derived from an EMBL/GenBank/DDBJ whole genome shotgun (WGS) entry which is preliminary data.</text>
</comment>
<dbReference type="AlphaFoldDB" id="A0AAE0YZA6"/>
<organism evidence="1 2">
    <name type="scientific">Elysia crispata</name>
    <name type="common">lettuce slug</name>
    <dbReference type="NCBI Taxonomy" id="231223"/>
    <lineage>
        <taxon>Eukaryota</taxon>
        <taxon>Metazoa</taxon>
        <taxon>Spiralia</taxon>
        <taxon>Lophotrochozoa</taxon>
        <taxon>Mollusca</taxon>
        <taxon>Gastropoda</taxon>
        <taxon>Heterobranchia</taxon>
        <taxon>Euthyneura</taxon>
        <taxon>Panpulmonata</taxon>
        <taxon>Sacoglossa</taxon>
        <taxon>Placobranchoidea</taxon>
        <taxon>Plakobranchidae</taxon>
        <taxon>Elysia</taxon>
    </lineage>
</organism>
<dbReference type="Proteomes" id="UP001283361">
    <property type="component" value="Unassembled WGS sequence"/>
</dbReference>
<gene>
    <name evidence="1" type="ORF">RRG08_020167</name>
</gene>
<protein>
    <submittedName>
        <fullName evidence="1">Uncharacterized protein</fullName>
    </submittedName>
</protein>
<reference evidence="1" key="1">
    <citation type="journal article" date="2023" name="G3 (Bethesda)">
        <title>A reference genome for the long-term kleptoplast-retaining sea slug Elysia crispata morphotype clarki.</title>
        <authorList>
            <person name="Eastman K.E."/>
            <person name="Pendleton A.L."/>
            <person name="Shaikh M.A."/>
            <person name="Suttiyut T."/>
            <person name="Ogas R."/>
            <person name="Tomko P."/>
            <person name="Gavelis G."/>
            <person name="Widhalm J.R."/>
            <person name="Wisecaver J.H."/>
        </authorList>
    </citation>
    <scope>NUCLEOTIDE SEQUENCE</scope>
    <source>
        <strain evidence="1">ECLA1</strain>
    </source>
</reference>
<sequence length="99" mass="11416">MVSTEQQKDKLNRTDIAIKVLDEEEISTIEQCYANTRTVTQAEYADALGLPWRQGQLFLSEQDENICQILRITREAVYRDCAKSEVKIRGTRLRKPGKV</sequence>
<dbReference type="EMBL" id="JAWDGP010005145">
    <property type="protein sequence ID" value="KAK3759266.1"/>
    <property type="molecule type" value="Genomic_DNA"/>
</dbReference>
<proteinExistence type="predicted"/>
<evidence type="ECO:0000313" key="2">
    <source>
        <dbReference type="Proteomes" id="UP001283361"/>
    </source>
</evidence>
<keyword evidence="2" id="KW-1185">Reference proteome</keyword>
<name>A0AAE0YZA6_9GAST</name>
<evidence type="ECO:0000313" key="1">
    <source>
        <dbReference type="EMBL" id="KAK3759266.1"/>
    </source>
</evidence>